<name>A0A433QTF6_9FUNG</name>
<gene>
    <name evidence="1" type="ORF">BC938DRAFT_473227</name>
</gene>
<reference evidence="1 2" key="1">
    <citation type="journal article" date="2018" name="New Phytol.">
        <title>Phylogenomics of Endogonaceae and evolution of mycorrhizas within Mucoromycota.</title>
        <authorList>
            <person name="Chang Y."/>
            <person name="Desiro A."/>
            <person name="Na H."/>
            <person name="Sandor L."/>
            <person name="Lipzen A."/>
            <person name="Clum A."/>
            <person name="Barry K."/>
            <person name="Grigoriev I.V."/>
            <person name="Martin F.M."/>
            <person name="Stajich J.E."/>
            <person name="Smith M.E."/>
            <person name="Bonito G."/>
            <person name="Spatafora J.W."/>
        </authorList>
    </citation>
    <scope>NUCLEOTIDE SEQUENCE [LARGE SCALE GENOMIC DNA]</scope>
    <source>
        <strain evidence="1 2">AD002</strain>
    </source>
</reference>
<comment type="caution">
    <text evidence="1">The sequence shown here is derived from an EMBL/GenBank/DDBJ whole genome shotgun (WGS) entry which is preliminary data.</text>
</comment>
<dbReference type="AlphaFoldDB" id="A0A433QTF6"/>
<organism evidence="1 2">
    <name type="scientific">Jimgerdemannia flammicorona</name>
    <dbReference type="NCBI Taxonomy" id="994334"/>
    <lineage>
        <taxon>Eukaryota</taxon>
        <taxon>Fungi</taxon>
        <taxon>Fungi incertae sedis</taxon>
        <taxon>Mucoromycota</taxon>
        <taxon>Mucoromycotina</taxon>
        <taxon>Endogonomycetes</taxon>
        <taxon>Endogonales</taxon>
        <taxon>Endogonaceae</taxon>
        <taxon>Jimgerdemannia</taxon>
    </lineage>
</organism>
<protein>
    <submittedName>
        <fullName evidence="1">Uncharacterized protein</fullName>
    </submittedName>
</protein>
<dbReference type="Proteomes" id="UP000274822">
    <property type="component" value="Unassembled WGS sequence"/>
</dbReference>
<evidence type="ECO:0000313" key="2">
    <source>
        <dbReference type="Proteomes" id="UP000274822"/>
    </source>
</evidence>
<sequence>MSRVWVLCRREARWQPWKRILEPSQLGLAQCLNTFNWARNIHKLLLLCGRNGLSQRQRAIRTSSEGAV</sequence>
<keyword evidence="2" id="KW-1185">Reference proteome</keyword>
<proteinExistence type="predicted"/>
<dbReference type="EMBL" id="RBNJ01001525">
    <property type="protein sequence ID" value="RUS33072.1"/>
    <property type="molecule type" value="Genomic_DNA"/>
</dbReference>
<accession>A0A433QTF6</accession>
<evidence type="ECO:0000313" key="1">
    <source>
        <dbReference type="EMBL" id="RUS33072.1"/>
    </source>
</evidence>